<feature type="compositionally biased region" description="Low complexity" evidence="1">
    <location>
        <begin position="166"/>
        <end position="176"/>
    </location>
</feature>
<dbReference type="EMBL" id="JAAALK010000287">
    <property type="protein sequence ID" value="KAG8061005.1"/>
    <property type="molecule type" value="Genomic_DNA"/>
</dbReference>
<organism evidence="2 3">
    <name type="scientific">Zizania palustris</name>
    <name type="common">Northern wild rice</name>
    <dbReference type="NCBI Taxonomy" id="103762"/>
    <lineage>
        <taxon>Eukaryota</taxon>
        <taxon>Viridiplantae</taxon>
        <taxon>Streptophyta</taxon>
        <taxon>Embryophyta</taxon>
        <taxon>Tracheophyta</taxon>
        <taxon>Spermatophyta</taxon>
        <taxon>Magnoliopsida</taxon>
        <taxon>Liliopsida</taxon>
        <taxon>Poales</taxon>
        <taxon>Poaceae</taxon>
        <taxon>BOP clade</taxon>
        <taxon>Oryzoideae</taxon>
        <taxon>Oryzeae</taxon>
        <taxon>Zizaniinae</taxon>
        <taxon>Zizania</taxon>
    </lineage>
</organism>
<comment type="caution">
    <text evidence="2">The sequence shown here is derived from an EMBL/GenBank/DDBJ whole genome shotgun (WGS) entry which is preliminary data.</text>
</comment>
<reference evidence="2" key="2">
    <citation type="submission" date="2021-02" db="EMBL/GenBank/DDBJ databases">
        <authorList>
            <person name="Kimball J.A."/>
            <person name="Haas M.W."/>
            <person name="Macchietto M."/>
            <person name="Kono T."/>
            <person name="Duquette J."/>
            <person name="Shao M."/>
        </authorList>
    </citation>
    <scope>NUCLEOTIDE SEQUENCE</scope>
    <source>
        <tissue evidence="2">Fresh leaf tissue</tissue>
    </source>
</reference>
<gene>
    <name evidence="2" type="ORF">GUJ93_ZPchr0002g24394</name>
</gene>
<reference evidence="2" key="1">
    <citation type="journal article" date="2021" name="bioRxiv">
        <title>Whole Genome Assembly and Annotation of Northern Wild Rice, Zizania palustris L., Supports a Whole Genome Duplication in the Zizania Genus.</title>
        <authorList>
            <person name="Haas M."/>
            <person name="Kono T."/>
            <person name="Macchietto M."/>
            <person name="Millas R."/>
            <person name="McGilp L."/>
            <person name="Shao M."/>
            <person name="Duquette J."/>
            <person name="Hirsch C.N."/>
            <person name="Kimball J."/>
        </authorList>
    </citation>
    <scope>NUCLEOTIDE SEQUENCE</scope>
    <source>
        <tissue evidence="2">Fresh leaf tissue</tissue>
    </source>
</reference>
<accession>A0A8J5VCR9</accession>
<proteinExistence type="predicted"/>
<keyword evidence="3" id="KW-1185">Reference proteome</keyword>
<evidence type="ECO:0000313" key="3">
    <source>
        <dbReference type="Proteomes" id="UP000729402"/>
    </source>
</evidence>
<protein>
    <submittedName>
        <fullName evidence="2">Uncharacterized protein</fullName>
    </submittedName>
</protein>
<feature type="region of interest" description="Disordered" evidence="1">
    <location>
        <begin position="124"/>
        <end position="204"/>
    </location>
</feature>
<dbReference type="AlphaFoldDB" id="A0A8J5VCR9"/>
<sequence length="222" mass="24142">MAVRRSRPARAGLRRATPSLSVSIYLVLGFSAPYLRCVGPLRARSALRKASSHVEATLEDGTESGSGVEETLKAIMKRLDAIEERLLPIQSLEERARTAGTGTSAKQTAERWTVTWDRIRHRAAKEEGGRTQTSRRTARAESGRALSRHRATREEGGETFTELPPTVTTARGTCRRATGEGGARTLTGPPQTRARRDTAIGRRSTAQRGTAAIWCVGCCFPA</sequence>
<name>A0A8J5VCR9_ZIZPA</name>
<dbReference type="Proteomes" id="UP000729402">
    <property type="component" value="Unassembled WGS sequence"/>
</dbReference>
<evidence type="ECO:0000256" key="1">
    <source>
        <dbReference type="SAM" id="MobiDB-lite"/>
    </source>
</evidence>
<evidence type="ECO:0000313" key="2">
    <source>
        <dbReference type="EMBL" id="KAG8061005.1"/>
    </source>
</evidence>